<dbReference type="EMBL" id="DF196782">
    <property type="protein sequence ID" value="GAC75568.1"/>
    <property type="molecule type" value="Genomic_DNA"/>
</dbReference>
<dbReference type="Pfam" id="PF09494">
    <property type="entry name" value="Slx4"/>
    <property type="match status" value="1"/>
</dbReference>
<comment type="subcellular location">
    <subcellularLocation>
        <location evidence="1">Nucleus</location>
    </subcellularLocation>
</comment>
<keyword evidence="4" id="KW-0233">DNA recombination</keyword>
<feature type="region of interest" description="Disordered" evidence="8">
    <location>
        <begin position="111"/>
        <end position="262"/>
    </location>
</feature>
<dbReference type="Proteomes" id="UP000011976">
    <property type="component" value="Unassembled WGS sequence"/>
</dbReference>
<feature type="compositionally biased region" description="Low complexity" evidence="8">
    <location>
        <begin position="169"/>
        <end position="180"/>
    </location>
</feature>
<dbReference type="GO" id="GO:0006281">
    <property type="term" value="P:DNA repair"/>
    <property type="evidence" value="ECO:0007669"/>
    <property type="project" value="UniProtKB-KW"/>
</dbReference>
<dbReference type="OrthoDB" id="5576441at2759"/>
<proteinExistence type="inferred from homology"/>
<dbReference type="InterPro" id="IPR018574">
    <property type="entry name" value="Structure-sp_endonuc_su_Slx4"/>
</dbReference>
<evidence type="ECO:0000256" key="4">
    <source>
        <dbReference type="ARBA" id="ARBA00023172"/>
    </source>
</evidence>
<evidence type="ECO:0000256" key="8">
    <source>
        <dbReference type="SAM" id="MobiDB-lite"/>
    </source>
</evidence>
<dbReference type="AlphaFoldDB" id="M9MET3"/>
<dbReference type="GO" id="GO:0006310">
    <property type="term" value="P:DNA recombination"/>
    <property type="evidence" value="ECO:0007669"/>
    <property type="project" value="UniProtKB-KW"/>
</dbReference>
<evidence type="ECO:0000256" key="1">
    <source>
        <dbReference type="ARBA" id="ARBA00004123"/>
    </source>
</evidence>
<gene>
    <name evidence="9" type="ORF">PANT_16c00047</name>
</gene>
<dbReference type="STRING" id="1151754.M9MET3"/>
<feature type="region of interest" description="Disordered" evidence="8">
    <location>
        <begin position="36"/>
        <end position="65"/>
    </location>
</feature>
<dbReference type="GO" id="GO:0033557">
    <property type="term" value="C:Slx1-Slx4 complex"/>
    <property type="evidence" value="ECO:0007669"/>
    <property type="project" value="InterPro"/>
</dbReference>
<evidence type="ECO:0000256" key="2">
    <source>
        <dbReference type="ARBA" id="ARBA00006661"/>
    </source>
</evidence>
<reference evidence="10" key="1">
    <citation type="journal article" date="2013" name="Genome Announc.">
        <title>Genome sequence of the basidiomycetous yeast Pseudozyma antarctica T-34, a producer of the glycolipid biosurfactants mannosylerythritol lipids.</title>
        <authorList>
            <person name="Morita T."/>
            <person name="Koike H."/>
            <person name="Koyama Y."/>
            <person name="Hagiwara H."/>
            <person name="Ito E."/>
            <person name="Fukuoka T."/>
            <person name="Imura T."/>
            <person name="Machida M."/>
            <person name="Kitamoto D."/>
        </authorList>
    </citation>
    <scope>NUCLEOTIDE SEQUENCE [LARGE SCALE GENOMIC DNA]</scope>
    <source>
        <strain evidence="10">T-34</strain>
    </source>
</reference>
<evidence type="ECO:0000256" key="3">
    <source>
        <dbReference type="ARBA" id="ARBA00022763"/>
    </source>
</evidence>
<dbReference type="GO" id="GO:0006260">
    <property type="term" value="P:DNA replication"/>
    <property type="evidence" value="ECO:0007669"/>
    <property type="project" value="InterPro"/>
</dbReference>
<protein>
    <recommendedName>
        <fullName evidence="7">Structure-specific endonuclease subunit SLX4</fullName>
    </recommendedName>
</protein>
<keyword evidence="3" id="KW-0227">DNA damage</keyword>
<feature type="compositionally biased region" description="Low complexity" evidence="8">
    <location>
        <begin position="38"/>
        <end position="52"/>
    </location>
</feature>
<name>M9MET3_PSEA3</name>
<evidence type="ECO:0000256" key="6">
    <source>
        <dbReference type="ARBA" id="ARBA00023242"/>
    </source>
</evidence>
<evidence type="ECO:0000256" key="7">
    <source>
        <dbReference type="ARBA" id="ARBA00029496"/>
    </source>
</evidence>
<evidence type="ECO:0000313" key="9">
    <source>
        <dbReference type="EMBL" id="GAC75568.1"/>
    </source>
</evidence>
<feature type="compositionally biased region" description="Low complexity" evidence="8">
    <location>
        <begin position="232"/>
        <end position="242"/>
    </location>
</feature>
<evidence type="ECO:0000256" key="5">
    <source>
        <dbReference type="ARBA" id="ARBA00023204"/>
    </source>
</evidence>
<keyword evidence="5" id="KW-0234">DNA repair</keyword>
<feature type="compositionally biased region" description="Polar residues" evidence="8">
    <location>
        <begin position="53"/>
        <end position="63"/>
    </location>
</feature>
<sequence>MIRALSRTIQPAQATWLHPTSLRFLHLADMSRRSGRLSASSVPSTSSPSQVSMRASSSKSSLPTPYFEEWPTEALQAEVKRYGFKVSRKRATLIDQLKAVYAALERSDAAFEPPQHPLPADGDAVQDGTPPPEPARKRKLILPTSAETGAGGKGKGKGRGRKSNPFVLDASSDSAPSSQPEPGGEQGVTDEPGDLTARLEREALSATDGSSDSADSDVPLSASASPVKQRSRQSASARSSSSEDIPLATRQADEEGDGEAVDPSPVLAEIMTAAMRGDPDVWARVLRFEPISFDEVVSMATTHGLAMDTGKRKEELRTWLDRQCICFYSNDLTGTRARH</sequence>
<organism evidence="9 10">
    <name type="scientific">Pseudozyma antarctica (strain T-34)</name>
    <name type="common">Yeast</name>
    <name type="synonym">Candida antarctica</name>
    <dbReference type="NCBI Taxonomy" id="1151754"/>
    <lineage>
        <taxon>Eukaryota</taxon>
        <taxon>Fungi</taxon>
        <taxon>Dikarya</taxon>
        <taxon>Basidiomycota</taxon>
        <taxon>Ustilaginomycotina</taxon>
        <taxon>Ustilaginomycetes</taxon>
        <taxon>Ustilaginales</taxon>
        <taxon>Ustilaginaceae</taxon>
        <taxon>Moesziomyces</taxon>
    </lineage>
</organism>
<evidence type="ECO:0000313" key="10">
    <source>
        <dbReference type="Proteomes" id="UP000011976"/>
    </source>
</evidence>
<feature type="compositionally biased region" description="Low complexity" evidence="8">
    <location>
        <begin position="204"/>
        <end position="217"/>
    </location>
</feature>
<accession>M9MET3</accession>
<comment type="similarity">
    <text evidence="2">Belongs to the SLX4 family.</text>
</comment>
<keyword evidence="6" id="KW-0539">Nucleus</keyword>